<keyword evidence="2" id="KW-1133">Transmembrane helix</keyword>
<feature type="compositionally biased region" description="Basic and acidic residues" evidence="1">
    <location>
        <begin position="109"/>
        <end position="121"/>
    </location>
</feature>
<evidence type="ECO:0000256" key="2">
    <source>
        <dbReference type="SAM" id="Phobius"/>
    </source>
</evidence>
<feature type="transmembrane region" description="Helical" evidence="2">
    <location>
        <begin position="157"/>
        <end position="175"/>
    </location>
</feature>
<feature type="compositionally biased region" description="Acidic residues" evidence="1">
    <location>
        <begin position="95"/>
        <end position="108"/>
    </location>
</feature>
<feature type="region of interest" description="Disordered" evidence="1">
    <location>
        <begin position="1"/>
        <end position="31"/>
    </location>
</feature>
<sequence length="231" mass="25954">MKLGRSVVFRPDPSTGGATTGKALAQQAPSQECPSDIRAMIAPPKMTCTSMCPDNLLCCPCTTSGSNYCVYPAGTDEEMIKRRWDEHFQSMGLEKDEDDDCDDDDDDDMEHHDDDKEEGDHPHHHPHHKKGGDKHHKESVAMTNITTEERYTRSLEGQWGLVLLVTIVVTVTCLVRRRRLRMRNMERKRSYIQSNIVNGDKAPLPPNMASAPELTKEEMKATLGTDFTPSV</sequence>
<gene>
    <name evidence="3" type="ORF">FSP39_012067</name>
</gene>
<reference evidence="3" key="1">
    <citation type="submission" date="2019-08" db="EMBL/GenBank/DDBJ databases">
        <title>The improved chromosome-level genome for the pearl oyster Pinctada fucata martensii using PacBio sequencing and Hi-C.</title>
        <authorList>
            <person name="Zheng Z."/>
        </authorList>
    </citation>
    <scope>NUCLEOTIDE SEQUENCE</scope>
    <source>
        <strain evidence="3">ZZ-2019</strain>
        <tissue evidence="3">Adductor muscle</tissue>
    </source>
</reference>
<dbReference type="Proteomes" id="UP001186944">
    <property type="component" value="Unassembled WGS sequence"/>
</dbReference>
<evidence type="ECO:0000313" key="4">
    <source>
        <dbReference type="Proteomes" id="UP001186944"/>
    </source>
</evidence>
<keyword evidence="2" id="KW-0812">Transmembrane</keyword>
<keyword evidence="4" id="KW-1185">Reference proteome</keyword>
<dbReference type="EMBL" id="VSWD01000010">
    <property type="protein sequence ID" value="KAK3090462.1"/>
    <property type="molecule type" value="Genomic_DNA"/>
</dbReference>
<evidence type="ECO:0000256" key="1">
    <source>
        <dbReference type="SAM" id="MobiDB-lite"/>
    </source>
</evidence>
<accession>A0AA89C180</accession>
<organism evidence="3 4">
    <name type="scientific">Pinctada imbricata</name>
    <name type="common">Atlantic pearl-oyster</name>
    <name type="synonym">Pinctada martensii</name>
    <dbReference type="NCBI Taxonomy" id="66713"/>
    <lineage>
        <taxon>Eukaryota</taxon>
        <taxon>Metazoa</taxon>
        <taxon>Spiralia</taxon>
        <taxon>Lophotrochozoa</taxon>
        <taxon>Mollusca</taxon>
        <taxon>Bivalvia</taxon>
        <taxon>Autobranchia</taxon>
        <taxon>Pteriomorphia</taxon>
        <taxon>Pterioida</taxon>
        <taxon>Pterioidea</taxon>
        <taxon>Pteriidae</taxon>
        <taxon>Pinctada</taxon>
    </lineage>
</organism>
<keyword evidence="2" id="KW-0472">Membrane</keyword>
<protein>
    <submittedName>
        <fullName evidence="3">Uncharacterized protein</fullName>
    </submittedName>
</protein>
<proteinExistence type="predicted"/>
<feature type="compositionally biased region" description="Basic residues" evidence="1">
    <location>
        <begin position="122"/>
        <end position="134"/>
    </location>
</feature>
<dbReference type="AlphaFoldDB" id="A0AA89C180"/>
<name>A0AA89C180_PINIB</name>
<comment type="caution">
    <text evidence="3">The sequence shown here is derived from an EMBL/GenBank/DDBJ whole genome shotgun (WGS) entry which is preliminary data.</text>
</comment>
<evidence type="ECO:0000313" key="3">
    <source>
        <dbReference type="EMBL" id="KAK3090462.1"/>
    </source>
</evidence>
<feature type="region of interest" description="Disordered" evidence="1">
    <location>
        <begin position="91"/>
        <end position="138"/>
    </location>
</feature>